<organism evidence="1 2">
    <name type="scientific">Phanerochaete carnosa (strain HHB-10118-sp)</name>
    <name type="common">White-rot fungus</name>
    <name type="synonym">Peniophora carnosa</name>
    <dbReference type="NCBI Taxonomy" id="650164"/>
    <lineage>
        <taxon>Eukaryota</taxon>
        <taxon>Fungi</taxon>
        <taxon>Dikarya</taxon>
        <taxon>Basidiomycota</taxon>
        <taxon>Agaricomycotina</taxon>
        <taxon>Agaricomycetes</taxon>
        <taxon>Polyporales</taxon>
        <taxon>Phanerochaetaceae</taxon>
        <taxon>Phanerochaete</taxon>
    </lineage>
</organism>
<keyword evidence="2" id="KW-1185">Reference proteome</keyword>
<name>K5WEA7_PHACS</name>
<evidence type="ECO:0000313" key="2">
    <source>
        <dbReference type="Proteomes" id="UP000008370"/>
    </source>
</evidence>
<dbReference type="HOGENOM" id="CLU_1907413_0_0_1"/>
<evidence type="ECO:0000313" key="1">
    <source>
        <dbReference type="EMBL" id="EKM57384.1"/>
    </source>
</evidence>
<proteinExistence type="predicted"/>
<dbReference type="EMBL" id="JH930471">
    <property type="protein sequence ID" value="EKM57384.1"/>
    <property type="molecule type" value="Genomic_DNA"/>
</dbReference>
<protein>
    <submittedName>
        <fullName evidence="1">Uncharacterized protein</fullName>
    </submittedName>
</protein>
<dbReference type="KEGG" id="pco:PHACADRAFT_208457"/>
<dbReference type="Proteomes" id="UP000008370">
    <property type="component" value="Unassembled WGS sequence"/>
</dbReference>
<reference evidence="1 2" key="1">
    <citation type="journal article" date="2012" name="BMC Genomics">
        <title>Comparative genomics of the white-rot fungi, Phanerochaete carnosa and P. chrysosporium, to elucidate the genetic basis of the distinct wood types they colonize.</title>
        <authorList>
            <person name="Suzuki H."/>
            <person name="MacDonald J."/>
            <person name="Syed K."/>
            <person name="Salamov A."/>
            <person name="Hori C."/>
            <person name="Aerts A."/>
            <person name="Henrissat B."/>
            <person name="Wiebenga A."/>
            <person name="vanKuyk P.A."/>
            <person name="Barry K."/>
            <person name="Lindquist E."/>
            <person name="LaButti K."/>
            <person name="Lapidus A."/>
            <person name="Lucas S."/>
            <person name="Coutinho P."/>
            <person name="Gong Y."/>
            <person name="Samejima M."/>
            <person name="Mahadevan R."/>
            <person name="Abou-Zaid M."/>
            <person name="de Vries R.P."/>
            <person name="Igarashi K."/>
            <person name="Yadav J.S."/>
            <person name="Grigoriev I.V."/>
            <person name="Master E.R."/>
        </authorList>
    </citation>
    <scope>NUCLEOTIDE SEQUENCE [LARGE SCALE GENOMIC DNA]</scope>
    <source>
        <strain evidence="1 2">HHB-10118-sp</strain>
    </source>
</reference>
<accession>K5WEA7</accession>
<dbReference type="GeneID" id="18912746"/>
<gene>
    <name evidence="1" type="ORF">PHACADRAFT_208457</name>
</gene>
<dbReference type="InParanoid" id="K5WEA7"/>
<dbReference type="RefSeq" id="XP_007395192.1">
    <property type="nucleotide sequence ID" value="XM_007395130.1"/>
</dbReference>
<sequence>MHQSSNLLRDFRHSHISWMAIRPRYQPGAADISDLSIDQWQPVDFTGVAERANSSSLRSISTRPTASTQGYHDFRLPLLTNFHNVIRQYQLDLMKLSTCAQLSLLTMELKRLWAAQDDLGCAPGVQELLEAGR</sequence>
<dbReference type="AlphaFoldDB" id="K5WEA7"/>